<dbReference type="InterPro" id="IPR019024">
    <property type="entry name" value="RNase_H2_suB_wHTH"/>
</dbReference>
<dbReference type="CDD" id="cd09270">
    <property type="entry name" value="RNase_H2-B"/>
    <property type="match status" value="1"/>
</dbReference>
<gene>
    <name evidence="9" type="ORF">HETSPECPRED_009376</name>
</gene>
<feature type="compositionally biased region" description="Basic and acidic residues" evidence="6">
    <location>
        <begin position="406"/>
        <end position="435"/>
    </location>
</feature>
<evidence type="ECO:0000259" key="8">
    <source>
        <dbReference type="Pfam" id="PF17745"/>
    </source>
</evidence>
<organism evidence="9 10">
    <name type="scientific">Heterodermia speciosa</name>
    <dbReference type="NCBI Taxonomy" id="116794"/>
    <lineage>
        <taxon>Eukaryota</taxon>
        <taxon>Fungi</taxon>
        <taxon>Dikarya</taxon>
        <taxon>Ascomycota</taxon>
        <taxon>Pezizomycotina</taxon>
        <taxon>Lecanoromycetes</taxon>
        <taxon>OSLEUM clade</taxon>
        <taxon>Lecanoromycetidae</taxon>
        <taxon>Caliciales</taxon>
        <taxon>Physciaceae</taxon>
        <taxon>Heterodermia</taxon>
    </lineage>
</organism>
<evidence type="ECO:0000259" key="7">
    <source>
        <dbReference type="Pfam" id="PF09468"/>
    </source>
</evidence>
<dbReference type="InterPro" id="IPR040456">
    <property type="entry name" value="RNase_H2_suB"/>
</dbReference>
<dbReference type="EMBL" id="CAJPDS010000078">
    <property type="protein sequence ID" value="CAF9934837.1"/>
    <property type="molecule type" value="Genomic_DNA"/>
</dbReference>
<reference evidence="9" key="1">
    <citation type="submission" date="2021-03" db="EMBL/GenBank/DDBJ databases">
        <authorList>
            <person name="Tagirdzhanova G."/>
        </authorList>
    </citation>
    <scope>NUCLEOTIDE SEQUENCE</scope>
</reference>
<evidence type="ECO:0000256" key="1">
    <source>
        <dbReference type="ARBA" id="ARBA00004123"/>
    </source>
</evidence>
<protein>
    <recommendedName>
        <fullName evidence="2">Ribonuclease H2 subunit B</fullName>
    </recommendedName>
    <alternativeName>
        <fullName evidence="5">Ribonuclease HI subunit B</fullName>
    </alternativeName>
</protein>
<name>A0A8H3INU7_9LECA</name>
<dbReference type="PANTHER" id="PTHR13383:SF11">
    <property type="entry name" value="RIBONUCLEASE H2 SUBUNIT B"/>
    <property type="match status" value="1"/>
</dbReference>
<feature type="region of interest" description="Disordered" evidence="6">
    <location>
        <begin position="1"/>
        <end position="26"/>
    </location>
</feature>
<dbReference type="OrthoDB" id="29098at2759"/>
<evidence type="ECO:0000256" key="5">
    <source>
        <dbReference type="ARBA" id="ARBA00033464"/>
    </source>
</evidence>
<dbReference type="Proteomes" id="UP000664521">
    <property type="component" value="Unassembled WGS sequence"/>
</dbReference>
<feature type="compositionally biased region" description="Polar residues" evidence="6">
    <location>
        <begin position="292"/>
        <end position="314"/>
    </location>
</feature>
<accession>A0A8H3INU7</accession>
<proteinExistence type="predicted"/>
<dbReference type="Gene3D" id="1.10.20.120">
    <property type="match status" value="1"/>
</dbReference>
<keyword evidence="10" id="KW-1185">Reference proteome</keyword>
<feature type="region of interest" description="Disordered" evidence="6">
    <location>
        <begin position="83"/>
        <end position="126"/>
    </location>
</feature>
<evidence type="ECO:0000256" key="6">
    <source>
        <dbReference type="SAM" id="MobiDB-lite"/>
    </source>
</evidence>
<feature type="region of interest" description="Disordered" evidence="6">
    <location>
        <begin position="386"/>
        <end position="436"/>
    </location>
</feature>
<keyword evidence="3" id="KW-0539">Nucleus</keyword>
<evidence type="ECO:0000256" key="3">
    <source>
        <dbReference type="ARBA" id="ARBA00023242"/>
    </source>
</evidence>
<feature type="compositionally biased region" description="Polar residues" evidence="6">
    <location>
        <begin position="106"/>
        <end position="126"/>
    </location>
</feature>
<evidence type="ECO:0000256" key="4">
    <source>
        <dbReference type="ARBA" id="ARBA00024778"/>
    </source>
</evidence>
<sequence>MKTRSTGMQAKSEATPMNSKAGSMPPQDALKLMILPEGDSTNARILTLSHPKTSKPCRYYFCPEKGLYEFTRIAAPKSAHQSWLLGPAPSKTESSHPNQDGHEQPQNDSVPTSNSSPKADNQASRSISDGYVIQSPELLIATPIDPLFLVLPALHAKSMAKSPSGKGLFLSADDILETYEETSKHFHAVSGHEQYRQRIESRMRMICETVKAGDETMFRLDVRKLLAELIMKAQNMVEQGLPASMETKFVRRTLNRPIMAVKREESSQSESLRVSRDESEVISPCINHVDSQANTTTSLSTDSQVSAATEVTQPTRDDEGFSDTPNHHLLRLRVALSYMMAAYVAQPLEVELKALLAAPESPLDFKPLDEELAVIARMRSEALAARSASDFSRKRTSDDDEAAALRAEKKAKKEEEEKRKKAGESRGIRDLKKADTTGMKKMSDFFGKASAGKKKS</sequence>
<evidence type="ECO:0000256" key="2">
    <source>
        <dbReference type="ARBA" id="ARBA00019062"/>
    </source>
</evidence>
<dbReference type="GO" id="GO:0006401">
    <property type="term" value="P:RNA catabolic process"/>
    <property type="evidence" value="ECO:0007669"/>
    <property type="project" value="TreeGrafter"/>
</dbReference>
<dbReference type="Gene3D" id="2.20.25.530">
    <property type="match status" value="1"/>
</dbReference>
<feature type="region of interest" description="Disordered" evidence="6">
    <location>
        <begin position="292"/>
        <end position="324"/>
    </location>
</feature>
<dbReference type="Pfam" id="PF17745">
    <property type="entry name" value="Ydr279_N"/>
    <property type="match status" value="1"/>
</dbReference>
<comment type="subcellular location">
    <subcellularLocation>
        <location evidence="1">Nucleus</location>
    </subcellularLocation>
</comment>
<comment type="caution">
    <text evidence="9">The sequence shown here is derived from an EMBL/GenBank/DDBJ whole genome shotgun (WGS) entry which is preliminary data.</text>
</comment>
<feature type="domain" description="Ribonuclease H2 subunit B wHTH" evidence="7">
    <location>
        <begin position="148"/>
        <end position="353"/>
    </location>
</feature>
<dbReference type="AlphaFoldDB" id="A0A8H3INU7"/>
<dbReference type="InterPro" id="IPR041195">
    <property type="entry name" value="Rnh202_N"/>
</dbReference>
<dbReference type="GO" id="GO:0005654">
    <property type="term" value="C:nucleoplasm"/>
    <property type="evidence" value="ECO:0007669"/>
    <property type="project" value="TreeGrafter"/>
</dbReference>
<dbReference type="Pfam" id="PF09468">
    <property type="entry name" value="RNase_H2-Ydr279"/>
    <property type="match status" value="1"/>
</dbReference>
<evidence type="ECO:0000313" key="9">
    <source>
        <dbReference type="EMBL" id="CAF9934837.1"/>
    </source>
</evidence>
<dbReference type="PANTHER" id="PTHR13383">
    <property type="entry name" value="RIBONUCLEASE H2 SUBUNIT B"/>
    <property type="match status" value="1"/>
</dbReference>
<dbReference type="GO" id="GO:0032299">
    <property type="term" value="C:ribonuclease H2 complex"/>
    <property type="evidence" value="ECO:0007669"/>
    <property type="project" value="InterPro"/>
</dbReference>
<evidence type="ECO:0000313" key="10">
    <source>
        <dbReference type="Proteomes" id="UP000664521"/>
    </source>
</evidence>
<comment type="function">
    <text evidence="4">Non catalytic subunit of RNase H2, an endonuclease that specifically degrades the RNA of RNA:DNA hybrids. Participates in DNA replication, possibly by mediating the removal of lagging-strand Okazaki fragment RNA primers during DNA replication. Mediates the excision of single ribonucleotides from DNA:RNA duplexes.</text>
</comment>
<feature type="domain" description="Rnh202 triple barrel" evidence="8">
    <location>
        <begin position="34"/>
        <end position="145"/>
    </location>
</feature>